<feature type="transmembrane region" description="Helical" evidence="7">
    <location>
        <begin position="178"/>
        <end position="198"/>
    </location>
</feature>
<organism evidence="9 10">
    <name type="scientific">Aminobacter aminovorans</name>
    <name type="common">Chelatobacter heintzii</name>
    <dbReference type="NCBI Taxonomy" id="83263"/>
    <lineage>
        <taxon>Bacteria</taxon>
        <taxon>Pseudomonadati</taxon>
        <taxon>Pseudomonadota</taxon>
        <taxon>Alphaproteobacteria</taxon>
        <taxon>Hyphomicrobiales</taxon>
        <taxon>Phyllobacteriaceae</taxon>
        <taxon>Aminobacter</taxon>
    </lineage>
</organism>
<dbReference type="Proteomes" id="UP000577697">
    <property type="component" value="Unassembled WGS sequence"/>
</dbReference>
<dbReference type="SUPFAM" id="SSF81452">
    <property type="entry name" value="Cytochrome c oxidase subunit III-like"/>
    <property type="match status" value="1"/>
</dbReference>
<evidence type="ECO:0000256" key="2">
    <source>
        <dbReference type="ARBA" id="ARBA00010581"/>
    </source>
</evidence>
<evidence type="ECO:0000256" key="4">
    <source>
        <dbReference type="ARBA" id="ARBA00022989"/>
    </source>
</evidence>
<keyword evidence="10" id="KW-1185">Reference proteome</keyword>
<comment type="caution">
    <text evidence="9">The sequence shown here is derived from an EMBL/GenBank/DDBJ whole genome shotgun (WGS) entry which is preliminary data.</text>
</comment>
<proteinExistence type="inferred from homology"/>
<dbReference type="EMBL" id="JACICB010000035">
    <property type="protein sequence ID" value="MBB3709770.1"/>
    <property type="molecule type" value="Genomic_DNA"/>
</dbReference>
<protein>
    <submittedName>
        <fullName evidence="9">Nitric oxide reductase NorE protein</fullName>
    </submittedName>
</protein>
<dbReference type="PROSITE" id="PS50253">
    <property type="entry name" value="COX3"/>
    <property type="match status" value="1"/>
</dbReference>
<feature type="transmembrane region" description="Helical" evidence="7">
    <location>
        <begin position="144"/>
        <end position="166"/>
    </location>
</feature>
<accession>A0ABR6HGV7</accession>
<reference evidence="9 10" key="1">
    <citation type="submission" date="2020-08" db="EMBL/GenBank/DDBJ databases">
        <title>Genomic Encyclopedia of Type Strains, Phase IV (KMG-IV): sequencing the most valuable type-strain genomes for metagenomic binning, comparative biology and taxonomic classification.</title>
        <authorList>
            <person name="Goeker M."/>
        </authorList>
    </citation>
    <scope>NUCLEOTIDE SEQUENCE [LARGE SCALE GENOMIC DNA]</scope>
    <source>
        <strain evidence="9 10">DSM 10368</strain>
    </source>
</reference>
<dbReference type="Gene3D" id="1.20.120.80">
    <property type="entry name" value="Cytochrome c oxidase, subunit III, four-helix bundle"/>
    <property type="match status" value="1"/>
</dbReference>
<dbReference type="InterPro" id="IPR024791">
    <property type="entry name" value="Cyt_c/ubiquinol_Oxase_su3"/>
</dbReference>
<feature type="transmembrane region" description="Helical" evidence="7">
    <location>
        <begin position="107"/>
        <end position="124"/>
    </location>
</feature>
<dbReference type="PANTHER" id="PTHR11403">
    <property type="entry name" value="CYTOCHROME C OXIDASE SUBUNIT III"/>
    <property type="match status" value="1"/>
</dbReference>
<sequence length="199" mass="21438">MTKKPSAGSVSGRWMEAATPVTHAAEEADGSDDFLLWILVWSELAAFGLLLGAFLVASAMQFDQFAAARVHLNTSLAAINTGVLLTSGWQAALATSANASRDRARWALIRAALLGFLFAAIKLAEYSGEIGLAGDDAYGVFFELYFLLTGFHLMHVAFGAFVLLAVSVRAAPANTHLIATLWHTFDLIWIVMFPIVYLA</sequence>
<dbReference type="InterPro" id="IPR035973">
    <property type="entry name" value="Cyt_c_oxidase_su3-like_sf"/>
</dbReference>
<keyword evidence="5 7" id="KW-0472">Membrane</keyword>
<evidence type="ECO:0000313" key="9">
    <source>
        <dbReference type="EMBL" id="MBB3709770.1"/>
    </source>
</evidence>
<feature type="transmembrane region" description="Helical" evidence="7">
    <location>
        <begin position="34"/>
        <end position="57"/>
    </location>
</feature>
<dbReference type="PANTHER" id="PTHR11403:SF6">
    <property type="entry name" value="NITRIC OXIDE REDUCTASE SUBUNIT E"/>
    <property type="match status" value="1"/>
</dbReference>
<evidence type="ECO:0000256" key="1">
    <source>
        <dbReference type="ARBA" id="ARBA00004141"/>
    </source>
</evidence>
<dbReference type="InterPro" id="IPR013833">
    <property type="entry name" value="Cyt_c_oxidase_su3_a-hlx"/>
</dbReference>
<dbReference type="InterPro" id="IPR000298">
    <property type="entry name" value="Cyt_c_oxidase-like_su3"/>
</dbReference>
<keyword evidence="3 6" id="KW-0812">Transmembrane</keyword>
<evidence type="ECO:0000256" key="6">
    <source>
        <dbReference type="RuleBase" id="RU003376"/>
    </source>
</evidence>
<dbReference type="Pfam" id="PF00510">
    <property type="entry name" value="COX3"/>
    <property type="match status" value="1"/>
</dbReference>
<gene>
    <name evidence="9" type="ORF">FHS67_006126</name>
</gene>
<evidence type="ECO:0000256" key="3">
    <source>
        <dbReference type="ARBA" id="ARBA00022692"/>
    </source>
</evidence>
<evidence type="ECO:0000256" key="5">
    <source>
        <dbReference type="ARBA" id="ARBA00023136"/>
    </source>
</evidence>
<name>A0ABR6HGV7_AMIAI</name>
<evidence type="ECO:0000313" key="10">
    <source>
        <dbReference type="Proteomes" id="UP000577697"/>
    </source>
</evidence>
<keyword evidence="4 7" id="KW-1133">Transmembrane helix</keyword>
<evidence type="ECO:0000256" key="7">
    <source>
        <dbReference type="SAM" id="Phobius"/>
    </source>
</evidence>
<comment type="subcellular location">
    <subcellularLocation>
        <location evidence="6">Cell membrane</location>
        <topology evidence="6">Multi-pass membrane protein</topology>
    </subcellularLocation>
    <subcellularLocation>
        <location evidence="1">Membrane</location>
        <topology evidence="1">Multi-pass membrane protein</topology>
    </subcellularLocation>
</comment>
<evidence type="ECO:0000259" key="8">
    <source>
        <dbReference type="PROSITE" id="PS50253"/>
    </source>
</evidence>
<comment type="similarity">
    <text evidence="2 6">Belongs to the cytochrome c oxidase subunit 3 family.</text>
</comment>
<feature type="domain" description="Heme-copper oxidase subunit III family profile" evidence="8">
    <location>
        <begin position="36"/>
        <end position="199"/>
    </location>
</feature>